<protein>
    <submittedName>
        <fullName evidence="2">F-box/LRR-repeat protein</fullName>
    </submittedName>
</protein>
<comment type="caution">
    <text evidence="2">The sequence shown here is derived from an EMBL/GenBank/DDBJ whole genome shotgun (WGS) entry which is preliminary data.</text>
</comment>
<feature type="domain" description="F-box" evidence="1">
    <location>
        <begin position="26"/>
        <end position="78"/>
    </location>
</feature>
<dbReference type="SUPFAM" id="SSF81383">
    <property type="entry name" value="F-box domain"/>
    <property type="match status" value="1"/>
</dbReference>
<evidence type="ECO:0000313" key="3">
    <source>
        <dbReference type="Proteomes" id="UP000236291"/>
    </source>
</evidence>
<reference evidence="2 3" key="1">
    <citation type="journal article" date="2014" name="Am. J. Bot.">
        <title>Genome assembly and annotation for red clover (Trifolium pratense; Fabaceae).</title>
        <authorList>
            <person name="Istvanek J."/>
            <person name="Jaros M."/>
            <person name="Krenek A."/>
            <person name="Repkova J."/>
        </authorList>
    </citation>
    <scope>NUCLEOTIDE SEQUENCE [LARGE SCALE GENOMIC DNA]</scope>
    <source>
        <strain evidence="3">cv. Tatra</strain>
        <tissue evidence="2">Young leaves</tissue>
    </source>
</reference>
<organism evidence="2 3">
    <name type="scientific">Trifolium pratense</name>
    <name type="common">Red clover</name>
    <dbReference type="NCBI Taxonomy" id="57577"/>
    <lineage>
        <taxon>Eukaryota</taxon>
        <taxon>Viridiplantae</taxon>
        <taxon>Streptophyta</taxon>
        <taxon>Embryophyta</taxon>
        <taxon>Tracheophyta</taxon>
        <taxon>Spermatophyta</taxon>
        <taxon>Magnoliopsida</taxon>
        <taxon>eudicotyledons</taxon>
        <taxon>Gunneridae</taxon>
        <taxon>Pentapetalae</taxon>
        <taxon>rosids</taxon>
        <taxon>fabids</taxon>
        <taxon>Fabales</taxon>
        <taxon>Fabaceae</taxon>
        <taxon>Papilionoideae</taxon>
        <taxon>50 kb inversion clade</taxon>
        <taxon>NPAAA clade</taxon>
        <taxon>Hologalegina</taxon>
        <taxon>IRL clade</taxon>
        <taxon>Trifolieae</taxon>
        <taxon>Trifolium</taxon>
    </lineage>
</organism>
<feature type="non-terminal residue" evidence="2">
    <location>
        <position position="1"/>
    </location>
</feature>
<gene>
    <name evidence="2" type="ORF">L195_g040325</name>
</gene>
<name>A0A2K3M0F3_TRIPR</name>
<dbReference type="CDD" id="cd22160">
    <property type="entry name" value="F-box_AtFBL13-like"/>
    <property type="match status" value="1"/>
</dbReference>
<dbReference type="STRING" id="57577.A0A2K3M0F3"/>
<reference evidence="2 3" key="2">
    <citation type="journal article" date="2017" name="Front. Plant Sci.">
        <title>Gene Classification and Mining of Molecular Markers Useful in Red Clover (Trifolium pratense) Breeding.</title>
        <authorList>
            <person name="Istvanek J."/>
            <person name="Dluhosova J."/>
            <person name="Dluhos P."/>
            <person name="Patkova L."/>
            <person name="Nedelnik J."/>
            <person name="Repkova J."/>
        </authorList>
    </citation>
    <scope>NUCLEOTIDE SEQUENCE [LARGE SCALE GENOMIC DNA]</scope>
    <source>
        <strain evidence="3">cv. Tatra</strain>
        <tissue evidence="2">Young leaves</tissue>
    </source>
</reference>
<evidence type="ECO:0000313" key="2">
    <source>
        <dbReference type="EMBL" id="PNX84267.1"/>
    </source>
</evidence>
<evidence type="ECO:0000259" key="1">
    <source>
        <dbReference type="PROSITE" id="PS50181"/>
    </source>
</evidence>
<dbReference type="PANTHER" id="PTHR31900">
    <property type="entry name" value="F-BOX/RNI SUPERFAMILY PROTEIN-RELATED"/>
    <property type="match status" value="1"/>
</dbReference>
<accession>A0A2K3M0F3</accession>
<dbReference type="InterPro" id="IPR036047">
    <property type="entry name" value="F-box-like_dom_sf"/>
</dbReference>
<dbReference type="PROSITE" id="PS50181">
    <property type="entry name" value="FBOX"/>
    <property type="match status" value="1"/>
</dbReference>
<dbReference type="Gene3D" id="1.20.1280.50">
    <property type="match status" value="1"/>
</dbReference>
<dbReference type="PANTHER" id="PTHR31900:SF32">
    <property type="entry name" value="F-BOX_RNI_FBD-LIKE DOMAIN PROTEIN"/>
    <property type="match status" value="1"/>
</dbReference>
<dbReference type="InterPro" id="IPR001810">
    <property type="entry name" value="F-box_dom"/>
</dbReference>
<dbReference type="AlphaFoldDB" id="A0A2K3M0F3"/>
<dbReference type="InterPro" id="IPR053781">
    <property type="entry name" value="F-box_AtFBL13-like"/>
</dbReference>
<dbReference type="Proteomes" id="UP000236291">
    <property type="component" value="Unassembled WGS sequence"/>
</dbReference>
<dbReference type="InterPro" id="IPR050232">
    <property type="entry name" value="FBL13/AtMIF1-like"/>
</dbReference>
<dbReference type="Pfam" id="PF00646">
    <property type="entry name" value="F-box"/>
    <property type="match status" value="1"/>
</dbReference>
<proteinExistence type="predicted"/>
<sequence length="373" mass="42205">RTIIPGRLVLQMASVGSTHKKQKAKVDIISKLPDSLISHILSFLPTEDAVRTSVLSKRWIDCWTLINKVDLDEYPERNQQHFINFVYKTLLLIKKVESFTLFITNKYDATLVNAWISCILNRRPKKIDIGTIYEIPFSALTSHSLFNDTYNLEELVLKMCDCDIKVPPSRVGYFIFGNLKVIKLCGIIFTIDQSLVIRFSVLKNFEMKNCSWLSAHDVTIEAPLLENVFIEQDCESANRGPRSCKIKFTASCIKEFTYSGCCAISQPIVLSNSSAARNASVTIILDNDWSDYEETNHLVYQINLQLVILLKQFSEVKCIKFDASEVLTQPTVALLSKFAMLTHLDLGSVSGEVLFGLLQKSPVLNTLIFQVCN</sequence>
<dbReference type="EMBL" id="ASHM01045978">
    <property type="protein sequence ID" value="PNX84267.1"/>
    <property type="molecule type" value="Genomic_DNA"/>
</dbReference>